<keyword evidence="1" id="KW-0175">Coiled coil</keyword>
<protein>
    <submittedName>
        <fullName evidence="4">Cyclic nucleotide-binding protein</fullName>
    </submittedName>
</protein>
<dbReference type="CDD" id="cd00038">
    <property type="entry name" value="CAP_ED"/>
    <property type="match status" value="1"/>
</dbReference>
<gene>
    <name evidence="4" type="ORF">PPERSA_02004</name>
</gene>
<dbReference type="GO" id="GO:0042391">
    <property type="term" value="P:regulation of membrane potential"/>
    <property type="evidence" value="ECO:0007669"/>
    <property type="project" value="TreeGrafter"/>
</dbReference>
<evidence type="ECO:0000313" key="4">
    <source>
        <dbReference type="EMBL" id="KRX00825.1"/>
    </source>
</evidence>
<dbReference type="AlphaFoldDB" id="A0A0V0QF38"/>
<dbReference type="PROSITE" id="PS50042">
    <property type="entry name" value="CNMP_BINDING_3"/>
    <property type="match status" value="1"/>
</dbReference>
<dbReference type="GO" id="GO:0005249">
    <property type="term" value="F:voltage-gated potassium channel activity"/>
    <property type="evidence" value="ECO:0007669"/>
    <property type="project" value="TreeGrafter"/>
</dbReference>
<dbReference type="Gene3D" id="2.60.120.10">
    <property type="entry name" value="Jelly Rolls"/>
    <property type="match status" value="1"/>
</dbReference>
<dbReference type="PANTHER" id="PTHR10217">
    <property type="entry name" value="VOLTAGE AND LIGAND GATED POTASSIUM CHANNEL"/>
    <property type="match status" value="1"/>
</dbReference>
<dbReference type="Pfam" id="PF07885">
    <property type="entry name" value="Ion_trans_2"/>
    <property type="match status" value="1"/>
</dbReference>
<feature type="domain" description="Cyclic nucleotide-binding" evidence="3">
    <location>
        <begin position="369"/>
        <end position="424"/>
    </location>
</feature>
<dbReference type="InParanoid" id="A0A0V0QF38"/>
<accession>A0A0V0QF38</accession>
<proteinExistence type="predicted"/>
<dbReference type="InterPro" id="IPR000595">
    <property type="entry name" value="cNMP-bd_dom"/>
</dbReference>
<organism evidence="4 5">
    <name type="scientific">Pseudocohnilembus persalinus</name>
    <name type="common">Ciliate</name>
    <dbReference type="NCBI Taxonomy" id="266149"/>
    <lineage>
        <taxon>Eukaryota</taxon>
        <taxon>Sar</taxon>
        <taxon>Alveolata</taxon>
        <taxon>Ciliophora</taxon>
        <taxon>Intramacronucleata</taxon>
        <taxon>Oligohymenophorea</taxon>
        <taxon>Scuticociliatia</taxon>
        <taxon>Philasterida</taxon>
        <taxon>Pseudocohnilembidae</taxon>
        <taxon>Pseudocohnilembus</taxon>
    </lineage>
</organism>
<dbReference type="InterPro" id="IPR013099">
    <property type="entry name" value="K_chnl_dom"/>
</dbReference>
<dbReference type="SUPFAM" id="SSF51206">
    <property type="entry name" value="cAMP-binding domain-like"/>
    <property type="match status" value="1"/>
</dbReference>
<name>A0A0V0QF38_PSEPJ</name>
<evidence type="ECO:0000256" key="1">
    <source>
        <dbReference type="SAM" id="Coils"/>
    </source>
</evidence>
<keyword evidence="5" id="KW-1185">Reference proteome</keyword>
<keyword evidence="2" id="KW-0472">Membrane</keyword>
<feature type="transmembrane region" description="Helical" evidence="2">
    <location>
        <begin position="233"/>
        <end position="250"/>
    </location>
</feature>
<dbReference type="PANTHER" id="PTHR10217:SF435">
    <property type="entry name" value="POTASSIUM VOLTAGE-GATED CHANNEL PROTEIN EAG"/>
    <property type="match status" value="1"/>
</dbReference>
<dbReference type="InterPro" id="IPR018490">
    <property type="entry name" value="cNMP-bd_dom_sf"/>
</dbReference>
<evidence type="ECO:0000259" key="3">
    <source>
        <dbReference type="PROSITE" id="PS50042"/>
    </source>
</evidence>
<dbReference type="Proteomes" id="UP000054937">
    <property type="component" value="Unassembled WGS sequence"/>
</dbReference>
<dbReference type="GO" id="GO:0005886">
    <property type="term" value="C:plasma membrane"/>
    <property type="evidence" value="ECO:0007669"/>
    <property type="project" value="TreeGrafter"/>
</dbReference>
<dbReference type="OrthoDB" id="433309at2759"/>
<feature type="transmembrane region" description="Helical" evidence="2">
    <location>
        <begin position="262"/>
        <end position="286"/>
    </location>
</feature>
<feature type="coiled-coil region" evidence="1">
    <location>
        <begin position="634"/>
        <end position="663"/>
    </location>
</feature>
<dbReference type="SUPFAM" id="SSF81324">
    <property type="entry name" value="Voltage-gated potassium channels"/>
    <property type="match status" value="1"/>
</dbReference>
<dbReference type="Gene3D" id="1.10.287.70">
    <property type="match status" value="1"/>
</dbReference>
<dbReference type="EMBL" id="LDAU01000181">
    <property type="protein sequence ID" value="KRX00825.1"/>
    <property type="molecule type" value="Genomic_DNA"/>
</dbReference>
<evidence type="ECO:0000256" key="2">
    <source>
        <dbReference type="SAM" id="Phobius"/>
    </source>
</evidence>
<dbReference type="InterPro" id="IPR050818">
    <property type="entry name" value="KCNH_animal-type"/>
</dbReference>
<comment type="caution">
    <text evidence="4">The sequence shown here is derived from an EMBL/GenBank/DDBJ whole genome shotgun (WGS) entry which is preliminary data.</text>
</comment>
<dbReference type="FunCoup" id="A0A0V0QF38">
    <property type="interactions" value="1"/>
</dbReference>
<keyword evidence="2" id="KW-0812">Transmembrane</keyword>
<keyword evidence="2" id="KW-1133">Transmembrane helix</keyword>
<sequence length="760" mass="89511">MSTKLPNSPQNLKKFQQDRQIQFKENEKLDNKIKLIPYKLENNPQSVKNLEDQDQNLSGSILSPDQNTINQSKTGMKQFSELTPKINSTQKNIYFNQEKNGLSNNYHQKDIQIQKENVKNYTIDQLNIENQQIPKQYNYQISFIQEQKQLYKQLQLQSNLQNKTDKNNSLHLHKFNSTSNNEDIYLDNSVTYNTHFVACIFHYIGQFELEHIDTYKNSWLLTNNIIDQTKNELYITSIYYSLITMVTVGYGDITPVTTLERIFCMIVTVITCGIFGYAVNAIGTIFKEIEKNKQDLKDRKHNIQQYLTARNINQKLQLQIINQVEHKTILEQSGHYNKAKAILNQLPKDLYNEVKKDFIGKILKKNTFFRTNFSDQFLENLSHLFHEKLYMPDEPLFLQDEEQNDKLYIIANGQVELTVSKQKQNDQNSENEENKSLDQQIFISQYSNTSNYNAIGIQKKISQEDQKLFKIQCLQSQKNLQEYQYKNSNKQSFSYSNDIYLDPQSLLEFDQEENQEIVSQTNYLEENNYQDLDIFSPFKINQSPYNPQNENKKEENYPQINHCLESSKEIPTTKSKKASKQKIKQHILNQQKKQKIFENKTQYSINLDQSFEDDFIDNLKKEESIPYSSVILPNKQLKKTHTNQNQEADQENNKKELQKIEELVQPNFQNQNQQWQYQQAQKCSQQFIDSQNQVPKIQNKISSPDMDSTINTIYTLQKQTSLDLKLIDKIKKQVSTPQNKVAKISISIVTQTLKYDYQQQ</sequence>
<evidence type="ECO:0000313" key="5">
    <source>
        <dbReference type="Proteomes" id="UP000054937"/>
    </source>
</evidence>
<reference evidence="4 5" key="1">
    <citation type="journal article" date="2015" name="Sci. Rep.">
        <title>Genome of the facultative scuticociliatosis pathogen Pseudocohnilembus persalinus provides insight into its virulence through horizontal gene transfer.</title>
        <authorList>
            <person name="Xiong J."/>
            <person name="Wang G."/>
            <person name="Cheng J."/>
            <person name="Tian M."/>
            <person name="Pan X."/>
            <person name="Warren A."/>
            <person name="Jiang C."/>
            <person name="Yuan D."/>
            <person name="Miao W."/>
        </authorList>
    </citation>
    <scope>NUCLEOTIDE SEQUENCE [LARGE SCALE GENOMIC DNA]</scope>
    <source>
        <strain evidence="4">36N120E</strain>
    </source>
</reference>
<dbReference type="InterPro" id="IPR014710">
    <property type="entry name" value="RmlC-like_jellyroll"/>
</dbReference>